<comment type="caution">
    <text evidence="2">The sequence shown here is derived from an EMBL/GenBank/DDBJ whole genome shotgun (WGS) entry which is preliminary data.</text>
</comment>
<protein>
    <submittedName>
        <fullName evidence="2">Uncharacterized protein</fullName>
    </submittedName>
</protein>
<dbReference type="EMBL" id="MU151076">
    <property type="protein sequence ID" value="KAF9452071.1"/>
    <property type="molecule type" value="Genomic_DNA"/>
</dbReference>
<evidence type="ECO:0000313" key="2">
    <source>
        <dbReference type="EMBL" id="KAF9452071.1"/>
    </source>
</evidence>
<organism evidence="2 3">
    <name type="scientific">Macrolepiota fuliginosa MF-IS2</name>
    <dbReference type="NCBI Taxonomy" id="1400762"/>
    <lineage>
        <taxon>Eukaryota</taxon>
        <taxon>Fungi</taxon>
        <taxon>Dikarya</taxon>
        <taxon>Basidiomycota</taxon>
        <taxon>Agaricomycotina</taxon>
        <taxon>Agaricomycetes</taxon>
        <taxon>Agaricomycetidae</taxon>
        <taxon>Agaricales</taxon>
        <taxon>Agaricineae</taxon>
        <taxon>Agaricaceae</taxon>
        <taxon>Macrolepiota</taxon>
    </lineage>
</organism>
<gene>
    <name evidence="2" type="ORF">P691DRAFT_785426</name>
</gene>
<accession>A0A9P5XMX9</accession>
<proteinExistence type="predicted"/>
<reference evidence="2" key="1">
    <citation type="submission" date="2020-11" db="EMBL/GenBank/DDBJ databases">
        <authorList>
            <consortium name="DOE Joint Genome Institute"/>
            <person name="Ahrendt S."/>
            <person name="Riley R."/>
            <person name="Andreopoulos W."/>
            <person name="Labutti K."/>
            <person name="Pangilinan J."/>
            <person name="Ruiz-Duenas F.J."/>
            <person name="Barrasa J.M."/>
            <person name="Sanchez-Garcia M."/>
            <person name="Camarero S."/>
            <person name="Miyauchi S."/>
            <person name="Serrano A."/>
            <person name="Linde D."/>
            <person name="Babiker R."/>
            <person name="Drula E."/>
            <person name="Ayuso-Fernandez I."/>
            <person name="Pacheco R."/>
            <person name="Padilla G."/>
            <person name="Ferreira P."/>
            <person name="Barriuso J."/>
            <person name="Kellner H."/>
            <person name="Castanera R."/>
            <person name="Alfaro M."/>
            <person name="Ramirez L."/>
            <person name="Pisabarro A.G."/>
            <person name="Kuo A."/>
            <person name="Tritt A."/>
            <person name="Lipzen A."/>
            <person name="He G."/>
            <person name="Yan M."/>
            <person name="Ng V."/>
            <person name="Cullen D."/>
            <person name="Martin F."/>
            <person name="Rosso M.-N."/>
            <person name="Henrissat B."/>
            <person name="Hibbett D."/>
            <person name="Martinez A.T."/>
            <person name="Grigoriev I.V."/>
        </authorList>
    </citation>
    <scope>NUCLEOTIDE SEQUENCE</scope>
    <source>
        <strain evidence="2">MF-IS2</strain>
    </source>
</reference>
<dbReference type="Proteomes" id="UP000807342">
    <property type="component" value="Unassembled WGS sequence"/>
</dbReference>
<dbReference type="OrthoDB" id="3363286at2759"/>
<name>A0A9P5XMX9_9AGAR</name>
<evidence type="ECO:0000256" key="1">
    <source>
        <dbReference type="SAM" id="MobiDB-lite"/>
    </source>
</evidence>
<feature type="compositionally biased region" description="Basic residues" evidence="1">
    <location>
        <begin position="28"/>
        <end position="37"/>
    </location>
</feature>
<feature type="region of interest" description="Disordered" evidence="1">
    <location>
        <begin position="23"/>
        <end position="48"/>
    </location>
</feature>
<evidence type="ECO:0000313" key="3">
    <source>
        <dbReference type="Proteomes" id="UP000807342"/>
    </source>
</evidence>
<sequence length="423" mass="48143">MTRLLPRLARIIEAQPDSKLLPFDLRDHRPRRPKSLHKPFLSRPSFNPDAHPQSILLESENPIATPDKYVRHKTLPPRVYVPETALKREGEHDGPRQMTEEERKWWSSPYRKLRILHTVRMLTTPPRKCALSGHLFPSAFLLRLAPMRTSDAEPTSKAGPAKCMLVPDGLQNLKFTARQSNRAVHVLCSRQAISLIHENRLKVGNIPHYVTVPPNLDTHVSHILRLCVLQTLELLVQVLQSKRKADILANPPIRRLSMKEWKDVQEKNQIPWKDAVAIIHAPPVSDEIEPSMSPLPLPLDADIEANASRPVATMCDLPFDSSLPTNFAYRDVLPSAKVPLYEAASLFPHAAQRAVLHRLLLQAQSLYGAAHRKQEGSMMRRRRNPSDAYVLSSNSEIIKLGDVAEMAMALWRVFLYERDLLRE</sequence>
<keyword evidence="3" id="KW-1185">Reference proteome</keyword>
<dbReference type="AlphaFoldDB" id="A0A9P5XMX9"/>